<reference evidence="1" key="1">
    <citation type="submission" date="2007-07" db="EMBL/GenBank/DDBJ databases">
        <title>PCAP assembly of the Caenorhabditis remanei genome.</title>
        <authorList>
            <consortium name="The Caenorhabditis remanei Sequencing Consortium"/>
            <person name="Wilson R.K."/>
        </authorList>
    </citation>
    <scope>NUCLEOTIDE SEQUENCE [LARGE SCALE GENOMIC DNA]</scope>
    <source>
        <strain evidence="1">PB4641</strain>
    </source>
</reference>
<dbReference type="AlphaFoldDB" id="E3N4L5"/>
<evidence type="ECO:0000313" key="1">
    <source>
        <dbReference type="EMBL" id="EFO85552.1"/>
    </source>
</evidence>
<dbReference type="GeneID" id="9824671"/>
<dbReference type="InParanoid" id="E3N4L5"/>
<evidence type="ECO:0000313" key="2">
    <source>
        <dbReference type="Proteomes" id="UP000008281"/>
    </source>
</evidence>
<dbReference type="CTD" id="9824671"/>
<dbReference type="RefSeq" id="XP_003096653.2">
    <property type="nucleotide sequence ID" value="XM_003096605.2"/>
</dbReference>
<keyword evidence="2" id="KW-1185">Reference proteome</keyword>
<dbReference type="HOGENOM" id="CLU_1355766_0_0_1"/>
<organism evidence="2">
    <name type="scientific">Caenorhabditis remanei</name>
    <name type="common">Caenorhabditis vulgaris</name>
    <dbReference type="NCBI Taxonomy" id="31234"/>
    <lineage>
        <taxon>Eukaryota</taxon>
        <taxon>Metazoa</taxon>
        <taxon>Ecdysozoa</taxon>
        <taxon>Nematoda</taxon>
        <taxon>Chromadorea</taxon>
        <taxon>Rhabditida</taxon>
        <taxon>Rhabditina</taxon>
        <taxon>Rhabditomorpha</taxon>
        <taxon>Rhabditoidea</taxon>
        <taxon>Rhabditidae</taxon>
        <taxon>Peloderinae</taxon>
        <taxon>Caenorhabditis</taxon>
    </lineage>
</organism>
<name>E3N4L5_CAERE</name>
<protein>
    <recommendedName>
        <fullName evidence="3">F-box domain-containing protein</fullName>
    </recommendedName>
</protein>
<proteinExistence type="predicted"/>
<dbReference type="KEGG" id="crq:GCK72_022557"/>
<gene>
    <name evidence="1" type="ORF">CRE_29145</name>
</gene>
<accession>E3N4L5</accession>
<dbReference type="EMBL" id="DS268526">
    <property type="protein sequence ID" value="EFO85552.1"/>
    <property type="molecule type" value="Genomic_DNA"/>
</dbReference>
<evidence type="ECO:0008006" key="3">
    <source>
        <dbReference type="Google" id="ProtNLM"/>
    </source>
</evidence>
<dbReference type="Proteomes" id="UP000008281">
    <property type="component" value="Unassembled WGS sequence"/>
</dbReference>
<sequence length="202" mass="23675">MSRIIRHTGTCMEVAKTEIAFPIWKLPYPPLKKVIGFLMALELFHLSLTSSASQNKIKQFRFQCLNKGRIKMNNTRPFAKRFVFIDPEERLYRDFGSLRIHASEAPKHERGKRNIVVDDVVEREGGTENYISAMKYFVETFGCIFGLFFIDLGDRDLQLYEPELAIVDEWQDVKLCDHGPEWSSVSNEEIYKFCEKLRNVWI</sequence>